<protein>
    <submittedName>
        <fullName evidence="1">Uncharacterized protein</fullName>
    </submittedName>
</protein>
<accession>A0A8J2LJL9</accession>
<dbReference type="AlphaFoldDB" id="A0A8J2LJL9"/>
<keyword evidence="2" id="KW-1185">Reference proteome</keyword>
<reference evidence="1" key="1">
    <citation type="submission" date="2021-06" db="EMBL/GenBank/DDBJ databases">
        <authorList>
            <person name="Hodson N. C."/>
            <person name="Mongue J. A."/>
            <person name="Jaron S. K."/>
        </authorList>
    </citation>
    <scope>NUCLEOTIDE SEQUENCE</scope>
</reference>
<organism evidence="1 2">
    <name type="scientific">Allacma fusca</name>
    <dbReference type="NCBI Taxonomy" id="39272"/>
    <lineage>
        <taxon>Eukaryota</taxon>
        <taxon>Metazoa</taxon>
        <taxon>Ecdysozoa</taxon>
        <taxon>Arthropoda</taxon>
        <taxon>Hexapoda</taxon>
        <taxon>Collembola</taxon>
        <taxon>Symphypleona</taxon>
        <taxon>Sminthuridae</taxon>
        <taxon>Allacma</taxon>
    </lineage>
</organism>
<dbReference type="EMBL" id="CAJVCH010571637">
    <property type="protein sequence ID" value="CAG7838052.1"/>
    <property type="molecule type" value="Genomic_DNA"/>
</dbReference>
<comment type="caution">
    <text evidence="1">The sequence shown here is derived from an EMBL/GenBank/DDBJ whole genome shotgun (WGS) entry which is preliminary data.</text>
</comment>
<name>A0A8J2LJL9_9HEXA</name>
<evidence type="ECO:0000313" key="1">
    <source>
        <dbReference type="EMBL" id="CAG7838052.1"/>
    </source>
</evidence>
<evidence type="ECO:0000313" key="2">
    <source>
        <dbReference type="Proteomes" id="UP000708208"/>
    </source>
</evidence>
<dbReference type="Proteomes" id="UP000708208">
    <property type="component" value="Unassembled WGS sequence"/>
</dbReference>
<gene>
    <name evidence="1" type="ORF">AFUS01_LOCUS47068</name>
</gene>
<proteinExistence type="predicted"/>
<sequence>MFYELEGLFDPAIISRWKNVNHQGNVIWEQLFLAYSLGSISEAVDACVAAGISISRYPGMLKRPMELHLGDVN</sequence>